<reference evidence="1" key="1">
    <citation type="submission" date="2021-01" db="EMBL/GenBank/DDBJ databases">
        <authorList>
            <person name="Corre E."/>
            <person name="Pelletier E."/>
            <person name="Niang G."/>
            <person name="Scheremetjew M."/>
            <person name="Finn R."/>
            <person name="Kale V."/>
            <person name="Holt S."/>
            <person name="Cochrane G."/>
            <person name="Meng A."/>
            <person name="Brown T."/>
            <person name="Cohen L."/>
        </authorList>
    </citation>
    <scope>NUCLEOTIDE SEQUENCE</scope>
    <source>
        <strain evidence="1">GSO104</strain>
    </source>
</reference>
<accession>A0A7S4R9P9</accession>
<proteinExistence type="predicted"/>
<organism evidence="1">
    <name type="scientific">Ditylum brightwellii</name>
    <dbReference type="NCBI Taxonomy" id="49249"/>
    <lineage>
        <taxon>Eukaryota</taxon>
        <taxon>Sar</taxon>
        <taxon>Stramenopiles</taxon>
        <taxon>Ochrophyta</taxon>
        <taxon>Bacillariophyta</taxon>
        <taxon>Mediophyceae</taxon>
        <taxon>Lithodesmiophycidae</taxon>
        <taxon>Lithodesmiales</taxon>
        <taxon>Lithodesmiaceae</taxon>
        <taxon>Ditylum</taxon>
    </lineage>
</organism>
<evidence type="ECO:0000313" key="1">
    <source>
        <dbReference type="EMBL" id="CAE4605375.1"/>
    </source>
</evidence>
<dbReference type="AlphaFoldDB" id="A0A7S4R9P9"/>
<name>A0A7S4R9P9_9STRA</name>
<sequence length="101" mass="12112">MVHTERIWRWSPHSQPFKEHFRKENVNKWRCIFNLEEFLMEYEAMAQSVNGHVVQLPHLSSIHKITKYMHHVLHDCIYCMHLSHQGRAHIASLIQDLVSNV</sequence>
<protein>
    <submittedName>
        <fullName evidence="1">Uncharacterized protein</fullName>
    </submittedName>
</protein>
<gene>
    <name evidence="1" type="ORF">DBRI00130_LOCUS13951</name>
</gene>
<dbReference type="EMBL" id="HBNS01017458">
    <property type="protein sequence ID" value="CAE4605375.1"/>
    <property type="molecule type" value="Transcribed_RNA"/>
</dbReference>